<evidence type="ECO:0000313" key="2">
    <source>
        <dbReference type="Proteomes" id="UP001302321"/>
    </source>
</evidence>
<keyword evidence="2" id="KW-1185">Reference proteome</keyword>
<proteinExistence type="predicted"/>
<reference evidence="1" key="2">
    <citation type="submission" date="2023-05" db="EMBL/GenBank/DDBJ databases">
        <authorList>
            <consortium name="Lawrence Berkeley National Laboratory"/>
            <person name="Steindorff A."/>
            <person name="Hensen N."/>
            <person name="Bonometti L."/>
            <person name="Westerberg I."/>
            <person name="Brannstrom I.O."/>
            <person name="Guillou S."/>
            <person name="Cros-Aarteil S."/>
            <person name="Calhoun S."/>
            <person name="Haridas S."/>
            <person name="Kuo A."/>
            <person name="Mondo S."/>
            <person name="Pangilinan J."/>
            <person name="Riley R."/>
            <person name="Labutti K."/>
            <person name="Andreopoulos B."/>
            <person name="Lipzen A."/>
            <person name="Chen C."/>
            <person name="Yanf M."/>
            <person name="Daum C."/>
            <person name="Ng V."/>
            <person name="Clum A."/>
            <person name="Ohm R."/>
            <person name="Martin F."/>
            <person name="Silar P."/>
            <person name="Natvig D."/>
            <person name="Lalanne C."/>
            <person name="Gautier V."/>
            <person name="Ament-Velasquez S.L."/>
            <person name="Kruys A."/>
            <person name="Hutchinson M.I."/>
            <person name="Powell A.J."/>
            <person name="Barry K."/>
            <person name="Miller A.N."/>
            <person name="Grigoriev I.V."/>
            <person name="Debuchy R."/>
            <person name="Gladieux P."/>
            <person name="Thoren M.H."/>
            <person name="Johannesson H."/>
        </authorList>
    </citation>
    <scope>NUCLEOTIDE SEQUENCE</scope>
    <source>
        <strain evidence="1">CBS 892.96</strain>
    </source>
</reference>
<sequence>MPARCNQGLMMTGLFINHFHFEMPTMRHPHESTNVSVMTPEREFRRNRFLQSRIHFGLHGKAAQLRNKINIAGMLQKWKRPSDGDGFLDYLCQICRIKSWGASWEYFRQYKQLYASVTGRYMDRNNSLEVKKLHDAVLIRRYDLQPPCNRGKDVANVDTLLVLQTFNIKYDTGIFSWERHRIQLSGCYLGLAFTGARPAEFVDGERKSSKNGCLEELFTRHATGSPSCDEDKAPMISQECESRGHPKVLCYEDILLMVVRHPKSDEDALAMSIKFVLSQNDLCLGADNKPKPTIFFFSPTRRLIFCFISVIVSLAVHDSAFAASKFTSVRAVFQVRNRGPIKCTPLRWKEEWLKRPVFRRHDDSYRPLLYQKLYDDMERQSLDAGEENAIEPKAWRRGAANAVNGSASDAVRDQMMRHDPKWATFNSAYINEKVGFHLQNAFLDEPTEDGLLAILSHIGLMRDPRASKDMVPDERAQLKGGQYRIKGSEREDRVRELTKLIAAKEAQRKKAIRQAYREDYFHNRPTWDIDTDGQEEDEYLAQILCNQPNNLSSGKLLELRIQAAELMVVLCGKRETVKRTRIRRRAQVNVAVEESLGPEAQATARRREADCRGKALEFKHLNHFKNHVEVVHGLKLRA</sequence>
<dbReference type="PANTHER" id="PTHR37535:SF4">
    <property type="entry name" value="FLUG DOMAIN-CONTAINING PROTEIN"/>
    <property type="match status" value="1"/>
</dbReference>
<dbReference type="AlphaFoldDB" id="A0AAN7A2I2"/>
<evidence type="ECO:0000313" key="1">
    <source>
        <dbReference type="EMBL" id="KAK4170950.1"/>
    </source>
</evidence>
<name>A0AAN7A2I2_9PEZI</name>
<organism evidence="1 2">
    <name type="scientific">Triangularia setosa</name>
    <dbReference type="NCBI Taxonomy" id="2587417"/>
    <lineage>
        <taxon>Eukaryota</taxon>
        <taxon>Fungi</taxon>
        <taxon>Dikarya</taxon>
        <taxon>Ascomycota</taxon>
        <taxon>Pezizomycotina</taxon>
        <taxon>Sordariomycetes</taxon>
        <taxon>Sordariomycetidae</taxon>
        <taxon>Sordariales</taxon>
        <taxon>Podosporaceae</taxon>
        <taxon>Triangularia</taxon>
    </lineage>
</organism>
<reference evidence="1" key="1">
    <citation type="journal article" date="2023" name="Mol. Phylogenet. Evol.">
        <title>Genome-scale phylogeny and comparative genomics of the fungal order Sordariales.</title>
        <authorList>
            <person name="Hensen N."/>
            <person name="Bonometti L."/>
            <person name="Westerberg I."/>
            <person name="Brannstrom I.O."/>
            <person name="Guillou S."/>
            <person name="Cros-Aarteil S."/>
            <person name="Calhoun S."/>
            <person name="Haridas S."/>
            <person name="Kuo A."/>
            <person name="Mondo S."/>
            <person name="Pangilinan J."/>
            <person name="Riley R."/>
            <person name="LaButti K."/>
            <person name="Andreopoulos B."/>
            <person name="Lipzen A."/>
            <person name="Chen C."/>
            <person name="Yan M."/>
            <person name="Daum C."/>
            <person name="Ng V."/>
            <person name="Clum A."/>
            <person name="Steindorff A."/>
            <person name="Ohm R.A."/>
            <person name="Martin F."/>
            <person name="Silar P."/>
            <person name="Natvig D.O."/>
            <person name="Lalanne C."/>
            <person name="Gautier V."/>
            <person name="Ament-Velasquez S.L."/>
            <person name="Kruys A."/>
            <person name="Hutchinson M.I."/>
            <person name="Powell A.J."/>
            <person name="Barry K."/>
            <person name="Miller A.N."/>
            <person name="Grigoriev I.V."/>
            <person name="Debuchy R."/>
            <person name="Gladieux P."/>
            <person name="Hiltunen Thoren M."/>
            <person name="Johannesson H."/>
        </authorList>
    </citation>
    <scope>NUCLEOTIDE SEQUENCE</scope>
    <source>
        <strain evidence="1">CBS 892.96</strain>
    </source>
</reference>
<dbReference type="EMBL" id="MU866694">
    <property type="protein sequence ID" value="KAK4170950.1"/>
    <property type="molecule type" value="Genomic_DNA"/>
</dbReference>
<dbReference type="InterPro" id="IPR021842">
    <property type="entry name" value="DUF3435"/>
</dbReference>
<protein>
    <submittedName>
        <fullName evidence="1">FluG domain-containing protein</fullName>
    </submittedName>
</protein>
<accession>A0AAN7A2I2</accession>
<dbReference type="Pfam" id="PF11917">
    <property type="entry name" value="DUF3435"/>
    <property type="match status" value="1"/>
</dbReference>
<comment type="caution">
    <text evidence="1">The sequence shown here is derived from an EMBL/GenBank/DDBJ whole genome shotgun (WGS) entry which is preliminary data.</text>
</comment>
<dbReference type="PANTHER" id="PTHR37535">
    <property type="entry name" value="FLUG DOMAIN PROTEIN"/>
    <property type="match status" value="1"/>
</dbReference>
<dbReference type="Proteomes" id="UP001302321">
    <property type="component" value="Unassembled WGS sequence"/>
</dbReference>
<gene>
    <name evidence="1" type="ORF">QBC36DRAFT_350692</name>
</gene>